<dbReference type="InParanoid" id="E4V1B2"/>
<feature type="chain" id="PRO_5003190908" evidence="1">
    <location>
        <begin position="18"/>
        <end position="109"/>
    </location>
</feature>
<proteinExistence type="predicted"/>
<organism evidence="3">
    <name type="scientific">Arthroderma gypseum (strain ATCC MYA-4604 / CBS 118893)</name>
    <name type="common">Microsporum gypseum</name>
    <dbReference type="NCBI Taxonomy" id="535722"/>
    <lineage>
        <taxon>Eukaryota</taxon>
        <taxon>Fungi</taxon>
        <taxon>Dikarya</taxon>
        <taxon>Ascomycota</taxon>
        <taxon>Pezizomycotina</taxon>
        <taxon>Eurotiomycetes</taxon>
        <taxon>Eurotiomycetidae</taxon>
        <taxon>Onygenales</taxon>
        <taxon>Arthrodermataceae</taxon>
        <taxon>Nannizzia</taxon>
    </lineage>
</organism>
<reference evidence="3" key="1">
    <citation type="journal article" date="2012" name="MBio">
        <title>Comparative genome analysis of Trichophyton rubrum and related dermatophytes reveals candidate genes involved in infection.</title>
        <authorList>
            <person name="Martinez D.A."/>
            <person name="Oliver B.G."/>
            <person name="Graeser Y."/>
            <person name="Goldberg J.M."/>
            <person name="Li W."/>
            <person name="Martinez-Rossi N.M."/>
            <person name="Monod M."/>
            <person name="Shelest E."/>
            <person name="Barton R.C."/>
            <person name="Birch E."/>
            <person name="Brakhage A.A."/>
            <person name="Chen Z."/>
            <person name="Gurr S.J."/>
            <person name="Heiman D."/>
            <person name="Heitman J."/>
            <person name="Kosti I."/>
            <person name="Rossi A."/>
            <person name="Saif S."/>
            <person name="Samalova M."/>
            <person name="Saunders C.W."/>
            <person name="Shea T."/>
            <person name="Summerbell R.C."/>
            <person name="Xu J."/>
            <person name="Young S."/>
            <person name="Zeng Q."/>
            <person name="Birren B.W."/>
            <person name="Cuomo C.A."/>
            <person name="White T.C."/>
        </authorList>
    </citation>
    <scope>NUCLEOTIDE SEQUENCE [LARGE SCALE GENOMIC DNA]</scope>
    <source>
        <strain evidence="3">ATCC MYA-4604 / CBS 118893</strain>
    </source>
</reference>
<dbReference type="GeneID" id="10026078"/>
<evidence type="ECO:0000313" key="3">
    <source>
        <dbReference type="Proteomes" id="UP000002669"/>
    </source>
</evidence>
<dbReference type="OMA" id="KCTKIAD"/>
<dbReference type="RefSeq" id="XP_003170835.1">
    <property type="nucleotide sequence ID" value="XM_003170787.1"/>
</dbReference>
<protein>
    <submittedName>
        <fullName evidence="2">Uncharacterized protein</fullName>
    </submittedName>
</protein>
<accession>E4V1B2</accession>
<sequence length="109" mass="11340">MRFFVAGLLTMAACVLADAGDKIGSLHQDAECAGTAAGDLIDNKCTKIADITSINFAAPYTVCYTFLTDDCQGDPKGIEDLGLRCSTVAEWSEGRPAVICFGDTGSGGH</sequence>
<evidence type="ECO:0000256" key="1">
    <source>
        <dbReference type="SAM" id="SignalP"/>
    </source>
</evidence>
<dbReference type="STRING" id="535722.E4V1B2"/>
<gene>
    <name evidence="2" type="ORF">MGYG_06826</name>
</gene>
<dbReference type="AlphaFoldDB" id="E4V1B2"/>
<dbReference type="VEuPathDB" id="FungiDB:MGYG_06826"/>
<feature type="signal peptide" evidence="1">
    <location>
        <begin position="1"/>
        <end position="17"/>
    </location>
</feature>
<evidence type="ECO:0000313" key="2">
    <source>
        <dbReference type="EMBL" id="EFR03827.1"/>
    </source>
</evidence>
<name>E4V1B2_ARTGP</name>
<dbReference type="HOGENOM" id="CLU_2135313_0_0_1"/>
<keyword evidence="1" id="KW-0732">Signal</keyword>
<dbReference type="eggNOG" id="ENOG502RHF4">
    <property type="taxonomic scope" value="Eukaryota"/>
</dbReference>
<keyword evidence="3" id="KW-1185">Reference proteome</keyword>
<dbReference type="EMBL" id="DS989827">
    <property type="protein sequence ID" value="EFR03827.1"/>
    <property type="molecule type" value="Genomic_DNA"/>
</dbReference>
<dbReference type="Proteomes" id="UP000002669">
    <property type="component" value="Unassembled WGS sequence"/>
</dbReference>